<gene>
    <name evidence="2" type="ORF">VPK24_17815</name>
</gene>
<keyword evidence="1" id="KW-0812">Transmembrane</keyword>
<reference evidence="3" key="1">
    <citation type="journal article" date="2024" name="Algal Res.">
        <title>Biochemical, toxicological and genomic investigation of a high-biomass producing Limnothrix strain isolated from Italian shallow drinking water reservoir.</title>
        <authorList>
            <person name="Simonazzi M."/>
            <person name="Shishido T.K."/>
            <person name="Delbaje E."/>
            <person name="Wahlsten M."/>
            <person name="Fewer D.P."/>
            <person name="Sivonen K."/>
            <person name="Pezzolesi L."/>
            <person name="Pistocchi R."/>
        </authorList>
    </citation>
    <scope>NUCLEOTIDE SEQUENCE [LARGE SCALE GENOMIC DNA]</scope>
    <source>
        <strain evidence="3">LRLZ20PSL1</strain>
    </source>
</reference>
<organism evidence="2 3">
    <name type="scientific">Limnothrix redekei LRLZ20PSL1</name>
    <dbReference type="NCBI Taxonomy" id="3112953"/>
    <lineage>
        <taxon>Bacteria</taxon>
        <taxon>Bacillati</taxon>
        <taxon>Cyanobacteriota</taxon>
        <taxon>Cyanophyceae</taxon>
        <taxon>Pseudanabaenales</taxon>
        <taxon>Pseudanabaenaceae</taxon>
        <taxon>Limnothrix</taxon>
    </lineage>
</organism>
<keyword evidence="3" id="KW-1185">Reference proteome</keyword>
<name>A0ABW7CED9_9CYAN</name>
<evidence type="ECO:0000256" key="1">
    <source>
        <dbReference type="SAM" id="Phobius"/>
    </source>
</evidence>
<comment type="caution">
    <text evidence="2">The sequence shown here is derived from an EMBL/GenBank/DDBJ whole genome shotgun (WGS) entry which is preliminary data.</text>
</comment>
<accession>A0ABW7CED9</accession>
<keyword evidence="1" id="KW-0472">Membrane</keyword>
<sequence>MKLRQVFVQIWRVNAVLILLGGLLSLGLMGLALISMLLHNSRSHSASQVMNIDQTQSIETRTRLGNFARIEGTNTLRAPLHLTQDYEQSRGFGSSSYSKEADSLQNYLFFNELTRQTYWLKPPDRGLIWVDEKLLAAPAKPTDPPSTTPVGFVYLVITTDSNQDRRLTEKDRKTLAISDANGERFALLIENVDQFHGASGVKDQRLSVFYTRDQVLNVAELDLQTQKVLSTTSVSTPQGSPAP</sequence>
<feature type="transmembrane region" description="Helical" evidence="1">
    <location>
        <begin position="12"/>
        <end position="38"/>
    </location>
</feature>
<dbReference type="EMBL" id="JAZAQF010000094">
    <property type="protein sequence ID" value="MFG3819507.1"/>
    <property type="molecule type" value="Genomic_DNA"/>
</dbReference>
<dbReference type="RefSeq" id="WP_393015462.1">
    <property type="nucleotide sequence ID" value="NZ_JAZAQF010000094.1"/>
</dbReference>
<evidence type="ECO:0000313" key="3">
    <source>
        <dbReference type="Proteomes" id="UP001604335"/>
    </source>
</evidence>
<evidence type="ECO:0000313" key="2">
    <source>
        <dbReference type="EMBL" id="MFG3819507.1"/>
    </source>
</evidence>
<protein>
    <submittedName>
        <fullName evidence="2">Uncharacterized protein</fullName>
    </submittedName>
</protein>
<keyword evidence="1" id="KW-1133">Transmembrane helix</keyword>
<dbReference type="Proteomes" id="UP001604335">
    <property type="component" value="Unassembled WGS sequence"/>
</dbReference>
<proteinExistence type="predicted"/>